<proteinExistence type="predicted"/>
<feature type="compositionally biased region" description="Polar residues" evidence="1">
    <location>
        <begin position="11"/>
        <end position="24"/>
    </location>
</feature>
<organism evidence="2 3">
    <name type="scientific">Paramuricea clavata</name>
    <name type="common">Red gorgonian</name>
    <name type="synonym">Violescent sea-whip</name>
    <dbReference type="NCBI Taxonomy" id="317549"/>
    <lineage>
        <taxon>Eukaryota</taxon>
        <taxon>Metazoa</taxon>
        <taxon>Cnidaria</taxon>
        <taxon>Anthozoa</taxon>
        <taxon>Octocorallia</taxon>
        <taxon>Malacalcyonacea</taxon>
        <taxon>Plexauridae</taxon>
        <taxon>Paramuricea</taxon>
    </lineage>
</organism>
<feature type="compositionally biased region" description="Basic and acidic residues" evidence="1">
    <location>
        <begin position="26"/>
        <end position="37"/>
    </location>
</feature>
<feature type="non-terminal residue" evidence="2">
    <location>
        <position position="1"/>
    </location>
</feature>
<evidence type="ECO:0000313" key="2">
    <source>
        <dbReference type="EMBL" id="CAB4040931.1"/>
    </source>
</evidence>
<reference evidence="2" key="1">
    <citation type="submission" date="2020-04" db="EMBL/GenBank/DDBJ databases">
        <authorList>
            <person name="Alioto T."/>
            <person name="Alioto T."/>
            <person name="Gomez Garrido J."/>
        </authorList>
    </citation>
    <scope>NUCLEOTIDE SEQUENCE</scope>
    <source>
        <strain evidence="2">A484AB</strain>
    </source>
</reference>
<dbReference type="OrthoDB" id="5947615at2759"/>
<keyword evidence="3" id="KW-1185">Reference proteome</keyword>
<feature type="region of interest" description="Disordered" evidence="1">
    <location>
        <begin position="1"/>
        <end position="56"/>
    </location>
</feature>
<dbReference type="AlphaFoldDB" id="A0A6S7KCA2"/>
<evidence type="ECO:0000256" key="1">
    <source>
        <dbReference type="SAM" id="MobiDB-lite"/>
    </source>
</evidence>
<accession>A0A6S7KCA2</accession>
<evidence type="ECO:0000313" key="3">
    <source>
        <dbReference type="Proteomes" id="UP001152795"/>
    </source>
</evidence>
<protein>
    <submittedName>
        <fullName evidence="2">Uncharacterized protein</fullName>
    </submittedName>
</protein>
<sequence>MVTAKNDSKVVTRNSSQFQVISTKSAKHDDKEVEPKVPRLSNLQEQKTLQQRPKRNKAVLTVSPNKKQLMSIICNNIINDEAFHIQHTMGKKLVIIGSDAKMSQPRSTKGLSLQGKTLQHLTKKQITSLYNKLSCVEKTSNLQRSLIDIKTTVQAHRTIIPGLQAAHAVSGGDTVPTYFGIGKGTVLKNLIAAPNSLSLLGCSDAPLPDVVDQATKFISACYSKTVHEKTMSDVRYKIWTTKFGNTATSVPKIQALPPITEAFVENVKRAHPQTVIWKAALTLDPPTLDPVEYGYVRHEPSKSLLPTTVPDGVTLAPDDIMSLIKCNCE</sequence>
<gene>
    <name evidence="2" type="ORF">PACLA_8A048213</name>
</gene>
<dbReference type="EMBL" id="CACRXK020027485">
    <property type="protein sequence ID" value="CAB4040931.1"/>
    <property type="molecule type" value="Genomic_DNA"/>
</dbReference>
<comment type="caution">
    <text evidence="2">The sequence shown here is derived from an EMBL/GenBank/DDBJ whole genome shotgun (WGS) entry which is preliminary data.</text>
</comment>
<dbReference type="Proteomes" id="UP001152795">
    <property type="component" value="Unassembled WGS sequence"/>
</dbReference>
<feature type="compositionally biased region" description="Basic and acidic residues" evidence="1">
    <location>
        <begin position="1"/>
        <end position="10"/>
    </location>
</feature>
<feature type="compositionally biased region" description="Polar residues" evidence="1">
    <location>
        <begin position="41"/>
        <end position="51"/>
    </location>
</feature>
<name>A0A6S7KCA2_PARCT</name>